<accession>A0A386PWI6</accession>
<evidence type="ECO:0000313" key="3">
    <source>
        <dbReference type="Proteomes" id="UP000267208"/>
    </source>
</evidence>
<protein>
    <submittedName>
        <fullName evidence="2">Uncharacterized protein</fullName>
    </submittedName>
</protein>
<feature type="transmembrane region" description="Helical" evidence="1">
    <location>
        <begin position="37"/>
        <end position="54"/>
    </location>
</feature>
<organism evidence="2 3">
    <name type="scientific">Companilactobacillus zhachilii</name>
    <dbReference type="NCBI Taxonomy" id="2304606"/>
    <lineage>
        <taxon>Bacteria</taxon>
        <taxon>Bacillati</taxon>
        <taxon>Bacillota</taxon>
        <taxon>Bacilli</taxon>
        <taxon>Lactobacillales</taxon>
        <taxon>Lactobacillaceae</taxon>
        <taxon>Companilactobacillus</taxon>
    </lineage>
</organism>
<dbReference type="EMBL" id="CP031933">
    <property type="protein sequence ID" value="AYE39385.1"/>
    <property type="molecule type" value="Genomic_DNA"/>
</dbReference>
<dbReference type="AlphaFoldDB" id="A0A386PWI6"/>
<keyword evidence="1" id="KW-0472">Membrane</keyword>
<evidence type="ECO:0000256" key="1">
    <source>
        <dbReference type="SAM" id="Phobius"/>
    </source>
</evidence>
<proteinExistence type="predicted"/>
<reference evidence="3" key="1">
    <citation type="submission" date="2018-08" db="EMBL/GenBank/DDBJ databases">
        <title>Genome of Lactobacillus sp. HBUAS52074.</title>
        <authorList>
            <person name="Guo Z."/>
            <person name="Zhang Z.D."/>
        </authorList>
    </citation>
    <scope>NUCLEOTIDE SEQUENCE [LARGE SCALE GENOMIC DNA]</scope>
    <source>
        <strain evidence="3">HBUAS52074</strain>
    </source>
</reference>
<name>A0A386PWI6_9LACO</name>
<dbReference type="KEGG" id="lzh:D1B17_12395"/>
<gene>
    <name evidence="2" type="ORF">D1B17_12395</name>
</gene>
<keyword evidence="1" id="KW-0812">Transmembrane</keyword>
<dbReference type="RefSeq" id="WP_120144028.1">
    <property type="nucleotide sequence ID" value="NZ_CP031933.2"/>
</dbReference>
<evidence type="ECO:0000313" key="2">
    <source>
        <dbReference type="EMBL" id="AYE39385.1"/>
    </source>
</evidence>
<keyword evidence="1" id="KW-1133">Transmembrane helix</keyword>
<keyword evidence="3" id="KW-1185">Reference proteome</keyword>
<dbReference type="OrthoDB" id="2310386at2"/>
<dbReference type="Proteomes" id="UP000267208">
    <property type="component" value="Chromosome"/>
</dbReference>
<sequence>MLKFGKKITYRPLLLSLLIAILPGIMATNILESVLYGILIGAVFFLFVFLAYYFPNMPTLFVYWESDKTEIRYCDIYTWKHRLLGMIFPPAAKMVTIKKASIKSVTVMGDLHKKYEMPMAIPYSGYVAVLSPVLSMIHQPEIIRLTLKDGSKADLSVARDYTYSRDNTLEKLDKFFQDLDNIPIHADLNNNKADSSTSTV</sequence>